<evidence type="ECO:0000256" key="6">
    <source>
        <dbReference type="RuleBase" id="RU361264"/>
    </source>
</evidence>
<comment type="similarity">
    <text evidence="2 6">Belongs to the YIP1 family.</text>
</comment>
<dbReference type="InterPro" id="IPR039765">
    <property type="entry name" value="Yip5/YIPF1/YIPF2"/>
</dbReference>
<dbReference type="EMBL" id="JARBHA010000012">
    <property type="protein sequence ID" value="KAJ9687001.1"/>
    <property type="molecule type" value="Genomic_DNA"/>
</dbReference>
<evidence type="ECO:0000256" key="1">
    <source>
        <dbReference type="ARBA" id="ARBA00004141"/>
    </source>
</evidence>
<proteinExistence type="inferred from homology"/>
<organism evidence="8 9">
    <name type="scientific">Vitis rotundifolia</name>
    <name type="common">Muscadine grape</name>
    <dbReference type="NCBI Taxonomy" id="103349"/>
    <lineage>
        <taxon>Eukaryota</taxon>
        <taxon>Viridiplantae</taxon>
        <taxon>Streptophyta</taxon>
        <taxon>Embryophyta</taxon>
        <taxon>Tracheophyta</taxon>
        <taxon>Spermatophyta</taxon>
        <taxon>Magnoliopsida</taxon>
        <taxon>eudicotyledons</taxon>
        <taxon>Gunneridae</taxon>
        <taxon>Pentapetalae</taxon>
        <taxon>rosids</taxon>
        <taxon>Vitales</taxon>
        <taxon>Vitaceae</taxon>
        <taxon>Viteae</taxon>
        <taxon>Vitis</taxon>
    </lineage>
</organism>
<evidence type="ECO:0000256" key="3">
    <source>
        <dbReference type="ARBA" id="ARBA00022692"/>
    </source>
</evidence>
<comment type="caution">
    <text evidence="8">The sequence shown here is derived from an EMBL/GenBank/DDBJ whole genome shotgun (WGS) entry which is preliminary data.</text>
</comment>
<feature type="transmembrane region" description="Helical" evidence="6">
    <location>
        <begin position="100"/>
        <end position="121"/>
    </location>
</feature>
<evidence type="ECO:0000313" key="9">
    <source>
        <dbReference type="Proteomes" id="UP001168098"/>
    </source>
</evidence>
<dbReference type="Pfam" id="PF04893">
    <property type="entry name" value="Yip1"/>
    <property type="match status" value="1"/>
</dbReference>
<feature type="domain" description="Yip1" evidence="7">
    <location>
        <begin position="99"/>
        <end position="247"/>
    </location>
</feature>
<protein>
    <recommendedName>
        <fullName evidence="6">Protein YIP</fullName>
    </recommendedName>
</protein>
<dbReference type="GO" id="GO:0016192">
    <property type="term" value="P:vesicle-mediated transport"/>
    <property type="evidence" value="ECO:0007669"/>
    <property type="project" value="InterPro"/>
</dbReference>
<dbReference type="Proteomes" id="UP001168098">
    <property type="component" value="Unassembled WGS sequence"/>
</dbReference>
<feature type="transmembrane region" description="Helical" evidence="6">
    <location>
        <begin position="142"/>
        <end position="167"/>
    </location>
</feature>
<reference evidence="8 9" key="1">
    <citation type="journal article" date="2023" name="BMC Biotechnol.">
        <title>Vitis rotundifolia cv Carlos genome sequencing.</title>
        <authorList>
            <person name="Huff M."/>
            <person name="Hulse-Kemp A."/>
            <person name="Scheffler B."/>
            <person name="Youngblood R."/>
            <person name="Simpson S."/>
            <person name="Babiker E."/>
            <person name="Staton M."/>
        </authorList>
    </citation>
    <scope>NUCLEOTIDE SEQUENCE [LARGE SCALE GENOMIC DNA]</scope>
    <source>
        <tissue evidence="8">Leaf</tissue>
    </source>
</reference>
<evidence type="ECO:0000256" key="4">
    <source>
        <dbReference type="ARBA" id="ARBA00022989"/>
    </source>
</evidence>
<keyword evidence="5 6" id="KW-0472">Membrane</keyword>
<dbReference type="PANTHER" id="PTHR12822:SF5">
    <property type="entry name" value="PROTEIN YIP"/>
    <property type="match status" value="1"/>
</dbReference>
<dbReference type="GO" id="GO:0000139">
    <property type="term" value="C:Golgi membrane"/>
    <property type="evidence" value="ECO:0007669"/>
    <property type="project" value="UniProtKB-SubCell"/>
</dbReference>
<name>A0AA38ZDG8_VITRO</name>
<feature type="transmembrane region" description="Helical" evidence="6">
    <location>
        <begin position="203"/>
        <end position="224"/>
    </location>
</feature>
<dbReference type="AlphaFoldDB" id="A0AA38ZDG8"/>
<evidence type="ECO:0000256" key="5">
    <source>
        <dbReference type="ARBA" id="ARBA00023136"/>
    </source>
</evidence>
<keyword evidence="3 6" id="KW-0812">Transmembrane</keyword>
<evidence type="ECO:0000313" key="8">
    <source>
        <dbReference type="EMBL" id="KAJ9687001.1"/>
    </source>
</evidence>
<feature type="transmembrane region" description="Helical" evidence="6">
    <location>
        <begin position="230"/>
        <end position="252"/>
    </location>
</feature>
<keyword evidence="4 6" id="KW-1133">Transmembrane helix</keyword>
<sequence>MDEFLNSTISPTYLFITNIIQFNIDEQSIISFAILFNDPFVSCHFIHVLDGSSQCNKSWMCPYFHLNGLEPTIFPFFSIILERILKHFIIWSTVTSFPHIYGLIWTSTTLIFVIVALGNYATYLTKKWSHSSATWSFDVSYLNLPFCSIYGYALLVAVVFYFLLQYLGSNASLVRCWCLWGYSVFILILSSVLLVIPIKFLRWLIIVLVGGASACFVALNLIRYIQGNDISLVIVASFVFQMGLALFIKICFFP</sequence>
<evidence type="ECO:0000256" key="2">
    <source>
        <dbReference type="ARBA" id="ARBA00010596"/>
    </source>
</evidence>
<dbReference type="InterPro" id="IPR006977">
    <property type="entry name" value="Yip1_dom"/>
</dbReference>
<dbReference type="GO" id="GO:0031267">
    <property type="term" value="F:small GTPase binding"/>
    <property type="evidence" value="ECO:0007669"/>
    <property type="project" value="InterPro"/>
</dbReference>
<comment type="subcellular location">
    <subcellularLocation>
        <location evidence="6">Golgi apparatus membrane</location>
        <topology evidence="6">Multi-pass membrane protein</topology>
    </subcellularLocation>
    <subcellularLocation>
        <location evidence="1">Membrane</location>
        <topology evidence="1">Multi-pass membrane protein</topology>
    </subcellularLocation>
</comment>
<gene>
    <name evidence="8" type="ORF">PVL29_015738</name>
</gene>
<accession>A0AA38ZDG8</accession>
<dbReference type="PANTHER" id="PTHR12822">
    <property type="entry name" value="PROTEIN YIPF"/>
    <property type="match status" value="1"/>
</dbReference>
<keyword evidence="9" id="KW-1185">Reference proteome</keyword>
<evidence type="ECO:0000259" key="7">
    <source>
        <dbReference type="Pfam" id="PF04893"/>
    </source>
</evidence>
<feature type="transmembrane region" description="Helical" evidence="6">
    <location>
        <begin position="179"/>
        <end position="196"/>
    </location>
</feature>